<evidence type="ECO:0000259" key="7">
    <source>
        <dbReference type="Pfam" id="PF07005"/>
    </source>
</evidence>
<dbReference type="Pfam" id="PF07005">
    <property type="entry name" value="SBD_N"/>
    <property type="match status" value="1"/>
</dbReference>
<keyword evidence="4" id="KW-0418">Kinase</keyword>
<dbReference type="Gene3D" id="3.40.980.20">
    <property type="entry name" value="Four-carbon acid sugar kinase, nucleotide binding domain"/>
    <property type="match status" value="1"/>
</dbReference>
<keyword evidence="10" id="KW-1185">Reference proteome</keyword>
<evidence type="ECO:0000256" key="2">
    <source>
        <dbReference type="ARBA" id="ARBA00022679"/>
    </source>
</evidence>
<sequence>MADKLAIIADDFTGANDTGVQFSKKGLKTVVTSQINSINELDYEADVIVIDTDSRFDRKEEAYSKVYNAVLNLKDMGIDYIYKKLDSTLRGNIGSEIEAAMEAGDYEIAIVAPALPSNGRVTIGGNQLVHGLPLEKTEMANDPVTPINHSYVPDIIKEQTDKQIGSINLQQVIRGSKNLIQEIEQKLNEGIQILVIDSIKNEDLDVIADILKLLKKDYLLVGSAGFAESLPTGLGLISKKANLEAEGSIVGIAGSVSDVTREQVNYAEKNLELNIVDINAEHLFGDSYERELGRIITQVNELIKEGQDIIVRSAKTRDVVTKAQQIGNQKGMTDLEISNLVAEFLGTIANELYIDKRVKGILLTGGDIAIKSASIIGAKATIIEDEVLPGIPIGIFKGEGLLETPIVTKAGAFGEEEAIVEIFKYLRRRS</sequence>
<evidence type="ECO:0000256" key="5">
    <source>
        <dbReference type="ARBA" id="ARBA00022840"/>
    </source>
</evidence>
<dbReference type="EMBL" id="FUWM01000019">
    <property type="protein sequence ID" value="SJZ91349.1"/>
    <property type="molecule type" value="Genomic_DNA"/>
</dbReference>
<name>A0A1T4PIM4_9FIRM</name>
<evidence type="ECO:0000256" key="3">
    <source>
        <dbReference type="ARBA" id="ARBA00022741"/>
    </source>
</evidence>
<dbReference type="Gene3D" id="3.40.50.10840">
    <property type="entry name" value="Putative sugar-binding, N-terminal domain"/>
    <property type="match status" value="1"/>
</dbReference>
<feature type="domain" description="Four-carbon acid sugar kinase nucleotide binding" evidence="8">
    <location>
        <begin position="251"/>
        <end position="419"/>
    </location>
</feature>
<keyword evidence="6" id="KW-0119">Carbohydrate metabolism</keyword>
<dbReference type="AlphaFoldDB" id="A0A1T4PIM4"/>
<evidence type="ECO:0000313" key="10">
    <source>
        <dbReference type="Proteomes" id="UP000190625"/>
    </source>
</evidence>
<comment type="similarity">
    <text evidence="1">Belongs to the four-carbon acid sugar kinase family.</text>
</comment>
<evidence type="ECO:0000256" key="6">
    <source>
        <dbReference type="ARBA" id="ARBA00023277"/>
    </source>
</evidence>
<dbReference type="InterPro" id="IPR010737">
    <property type="entry name" value="4-carb_acid_sugar_kinase_N"/>
</dbReference>
<dbReference type="InterPro" id="IPR031475">
    <property type="entry name" value="NBD_C"/>
</dbReference>
<dbReference type="GO" id="GO:0016301">
    <property type="term" value="F:kinase activity"/>
    <property type="evidence" value="ECO:0007669"/>
    <property type="project" value="UniProtKB-KW"/>
</dbReference>
<reference evidence="10" key="1">
    <citation type="submission" date="2017-02" db="EMBL/GenBank/DDBJ databases">
        <authorList>
            <person name="Varghese N."/>
            <person name="Submissions S."/>
        </authorList>
    </citation>
    <scope>NUCLEOTIDE SEQUENCE [LARGE SCALE GENOMIC DNA]</scope>
    <source>
        <strain evidence="10">ATCC BAA-73</strain>
    </source>
</reference>
<dbReference type="STRING" id="142842.SAMN02745118_02185"/>
<evidence type="ECO:0000259" key="8">
    <source>
        <dbReference type="Pfam" id="PF17042"/>
    </source>
</evidence>
<protein>
    <submittedName>
        <fullName evidence="9">Uncharacterized conserved protein YgbK, DUF1537 family</fullName>
    </submittedName>
</protein>
<dbReference type="InterPro" id="IPR037051">
    <property type="entry name" value="4-carb_acid_sugar_kinase_N_sf"/>
</dbReference>
<keyword evidence="5" id="KW-0067">ATP-binding</keyword>
<dbReference type="InterPro" id="IPR042213">
    <property type="entry name" value="NBD_C_sf"/>
</dbReference>
<keyword evidence="3" id="KW-0547">Nucleotide-binding</keyword>
<dbReference type="RefSeq" id="WP_078810634.1">
    <property type="nucleotide sequence ID" value="NZ_FUWM01000019.1"/>
</dbReference>
<dbReference type="GO" id="GO:0005524">
    <property type="term" value="F:ATP binding"/>
    <property type="evidence" value="ECO:0007669"/>
    <property type="project" value="UniProtKB-KW"/>
</dbReference>
<evidence type="ECO:0000256" key="4">
    <source>
        <dbReference type="ARBA" id="ARBA00022777"/>
    </source>
</evidence>
<gene>
    <name evidence="9" type="ORF">SAMN02745118_02185</name>
</gene>
<organism evidence="9 10">
    <name type="scientific">Selenihalanaerobacter shriftii</name>
    <dbReference type="NCBI Taxonomy" id="142842"/>
    <lineage>
        <taxon>Bacteria</taxon>
        <taxon>Bacillati</taxon>
        <taxon>Bacillota</taxon>
        <taxon>Clostridia</taxon>
        <taxon>Halanaerobiales</taxon>
        <taxon>Halobacteroidaceae</taxon>
        <taxon>Selenihalanaerobacter</taxon>
    </lineage>
</organism>
<dbReference type="SUPFAM" id="SSF142764">
    <property type="entry name" value="YgbK-like"/>
    <property type="match status" value="1"/>
</dbReference>
<evidence type="ECO:0000313" key="9">
    <source>
        <dbReference type="EMBL" id="SJZ91349.1"/>
    </source>
</evidence>
<keyword evidence="2" id="KW-0808">Transferase</keyword>
<accession>A0A1T4PIM4</accession>
<dbReference type="OrthoDB" id="9778478at2"/>
<evidence type="ECO:0000256" key="1">
    <source>
        <dbReference type="ARBA" id="ARBA00005715"/>
    </source>
</evidence>
<feature type="domain" description="Four-carbon acid sugar kinase N-terminal" evidence="7">
    <location>
        <begin position="5"/>
        <end position="230"/>
    </location>
</feature>
<dbReference type="Proteomes" id="UP000190625">
    <property type="component" value="Unassembled WGS sequence"/>
</dbReference>
<dbReference type="Pfam" id="PF17042">
    <property type="entry name" value="NBD_C"/>
    <property type="match status" value="1"/>
</dbReference>
<proteinExistence type="inferred from homology"/>